<dbReference type="Proteomes" id="UP000026714">
    <property type="component" value="Unassembled WGS sequence"/>
</dbReference>
<organism evidence="2 3">
    <name type="scientific">Sphaerotilus natans subsp. natans DSM 6575</name>
    <dbReference type="NCBI Taxonomy" id="1286631"/>
    <lineage>
        <taxon>Bacteria</taxon>
        <taxon>Pseudomonadati</taxon>
        <taxon>Pseudomonadota</taxon>
        <taxon>Betaproteobacteria</taxon>
        <taxon>Burkholderiales</taxon>
        <taxon>Sphaerotilaceae</taxon>
        <taxon>Sphaerotilus</taxon>
    </lineage>
</organism>
<sequence>MSASPLLPVDPPPSLPARLPAAPDELALRLGYAGLLPFGLGALLSMVVRADVQPYVLLSLAVYAGLIVSFLGGIHWALAMLVLAVPHRRLWTGVTLSLLAWVSVVMPPASGLVIQAVLLIACYLIDRRVYPAAGLSKWLTLRFRLTAVAALSCFLAAAQA</sequence>
<dbReference type="RefSeq" id="WP_241462045.1">
    <property type="nucleotide sequence ID" value="NZ_AZRA01000108.1"/>
</dbReference>
<evidence type="ECO:0008006" key="4">
    <source>
        <dbReference type="Google" id="ProtNLM"/>
    </source>
</evidence>
<dbReference type="eggNOG" id="COG0695">
    <property type="taxonomic scope" value="Bacteria"/>
</dbReference>
<keyword evidence="3" id="KW-1185">Reference proteome</keyword>
<dbReference type="Pfam" id="PF11911">
    <property type="entry name" value="DUF3429"/>
    <property type="match status" value="1"/>
</dbReference>
<name>A0A059KHJ7_9BURK</name>
<feature type="transmembrane region" description="Helical" evidence="1">
    <location>
        <begin position="26"/>
        <end position="48"/>
    </location>
</feature>
<evidence type="ECO:0000313" key="2">
    <source>
        <dbReference type="EMBL" id="KDB50855.1"/>
    </source>
</evidence>
<comment type="caution">
    <text evidence="2">The sequence shown here is derived from an EMBL/GenBank/DDBJ whole genome shotgun (WGS) entry which is preliminary data.</text>
</comment>
<evidence type="ECO:0000256" key="1">
    <source>
        <dbReference type="SAM" id="Phobius"/>
    </source>
</evidence>
<proteinExistence type="predicted"/>
<keyword evidence="1" id="KW-0472">Membrane</keyword>
<dbReference type="PANTHER" id="PTHR15887:SF1">
    <property type="entry name" value="TRANSMEMBRANE PROTEIN 69"/>
    <property type="match status" value="1"/>
</dbReference>
<accession>A0A059KHJ7</accession>
<feature type="transmembrane region" description="Helical" evidence="1">
    <location>
        <begin position="55"/>
        <end position="78"/>
    </location>
</feature>
<feature type="transmembrane region" description="Helical" evidence="1">
    <location>
        <begin position="98"/>
        <end position="126"/>
    </location>
</feature>
<dbReference type="PATRIC" id="fig|1286631.3.peg.3463"/>
<dbReference type="STRING" id="34103.SAMN05421778_104230"/>
<evidence type="ECO:0000313" key="3">
    <source>
        <dbReference type="Proteomes" id="UP000026714"/>
    </source>
</evidence>
<keyword evidence="1" id="KW-0812">Transmembrane</keyword>
<dbReference type="PANTHER" id="PTHR15887">
    <property type="entry name" value="TRANSMEMBRANE PROTEIN 69"/>
    <property type="match status" value="1"/>
</dbReference>
<keyword evidence="1" id="KW-1133">Transmembrane helix</keyword>
<reference evidence="2 3" key="1">
    <citation type="journal article" date="2014" name="FEMS Microbiol. Ecol.">
        <title>Sphaerotilus natans encrusted with nanoball-shaped Fe(III) oxide minerals formed by nitrate-reducing mixotrophic Fe(II) oxidation.</title>
        <authorList>
            <person name="Park S."/>
            <person name="Kim D.H."/>
            <person name="Lee J.H."/>
            <person name="Hur H.G."/>
        </authorList>
    </citation>
    <scope>NUCLEOTIDE SEQUENCE [LARGE SCALE GENOMIC DNA]</scope>
    <source>
        <strain evidence="2 3">DSM 6575</strain>
    </source>
</reference>
<dbReference type="InterPro" id="IPR021836">
    <property type="entry name" value="DUF3429"/>
</dbReference>
<gene>
    <name evidence="2" type="ORF">X805_35470</name>
</gene>
<dbReference type="EMBL" id="AZRA01000108">
    <property type="protein sequence ID" value="KDB50855.1"/>
    <property type="molecule type" value="Genomic_DNA"/>
</dbReference>
<protein>
    <recommendedName>
        <fullName evidence="4">DUF3429 domain-containing protein</fullName>
    </recommendedName>
</protein>
<dbReference type="AlphaFoldDB" id="A0A059KHJ7"/>